<accession>A0A9X4KLG5</accession>
<keyword evidence="2" id="KW-0813">Transport</keyword>
<feature type="transmembrane region" description="Helical" evidence="8">
    <location>
        <begin position="110"/>
        <end position="133"/>
    </location>
</feature>
<proteinExistence type="predicted"/>
<evidence type="ECO:0000313" key="10">
    <source>
        <dbReference type="Proteomes" id="UP001153387"/>
    </source>
</evidence>
<keyword evidence="3" id="KW-1003">Cell membrane</keyword>
<feature type="transmembrane region" description="Helical" evidence="8">
    <location>
        <begin position="140"/>
        <end position="160"/>
    </location>
</feature>
<reference evidence="9 10" key="1">
    <citation type="submission" date="2022-10" db="EMBL/GenBank/DDBJ databases">
        <title>Comparative genomic analysis of Cohnella hashimotonis sp. nov., isolated from the International Space Station.</title>
        <authorList>
            <person name="Simpson A."/>
            <person name="Venkateswaran K."/>
        </authorList>
    </citation>
    <scope>NUCLEOTIDE SEQUENCE [LARGE SCALE GENOMIC DNA]</scope>
    <source>
        <strain evidence="9 10">DSM 18997</strain>
    </source>
</reference>
<evidence type="ECO:0000256" key="7">
    <source>
        <dbReference type="ARBA" id="ARBA00023136"/>
    </source>
</evidence>
<dbReference type="GO" id="GO:0005886">
    <property type="term" value="C:plasma membrane"/>
    <property type="evidence" value="ECO:0007669"/>
    <property type="project" value="UniProtKB-SubCell"/>
</dbReference>
<keyword evidence="10" id="KW-1185">Reference proteome</keyword>
<dbReference type="InterPro" id="IPR001851">
    <property type="entry name" value="ABC_transp_permease"/>
</dbReference>
<comment type="subcellular location">
    <subcellularLocation>
        <location evidence="1">Cell membrane</location>
        <topology evidence="1">Multi-pass membrane protein</topology>
    </subcellularLocation>
</comment>
<dbReference type="Proteomes" id="UP001153387">
    <property type="component" value="Unassembled WGS sequence"/>
</dbReference>
<comment type="caution">
    <text evidence="9">The sequence shown here is derived from an EMBL/GenBank/DDBJ whole genome shotgun (WGS) entry which is preliminary data.</text>
</comment>
<dbReference type="CDD" id="cd06579">
    <property type="entry name" value="TM_PBP1_transp_AraH_like"/>
    <property type="match status" value="1"/>
</dbReference>
<feature type="transmembrane region" description="Helical" evidence="8">
    <location>
        <begin position="312"/>
        <end position="328"/>
    </location>
</feature>
<feature type="transmembrane region" description="Helical" evidence="8">
    <location>
        <begin position="86"/>
        <end position="104"/>
    </location>
</feature>
<evidence type="ECO:0000256" key="6">
    <source>
        <dbReference type="ARBA" id="ARBA00022989"/>
    </source>
</evidence>
<keyword evidence="6 8" id="KW-1133">Transmembrane helix</keyword>
<protein>
    <submittedName>
        <fullName evidence="9">ABC transporter permease</fullName>
    </submittedName>
</protein>
<dbReference type="PANTHER" id="PTHR32196:SF21">
    <property type="entry name" value="ABC TRANSPORTER PERMEASE PROTEIN YPHD-RELATED"/>
    <property type="match status" value="1"/>
</dbReference>
<feature type="transmembrane region" description="Helical" evidence="8">
    <location>
        <begin position="262"/>
        <end position="281"/>
    </location>
</feature>
<sequence>MSMTNAQTRDMNGPGAALRGIRQIGSRKVLVAYLLVILIFIAGQVVSPGFAAFSNIMNVLNISALLGLIALAQMLVVLSGGEGIDLSVGAMASLGAVLASQMLNGADGNLLPAIAVVLLAGFAIGAVSGAGIAYFKVPPLVMTLAMASVIQGVALVYTNGQPKGMASPLLKELGVGRTAGIPNLVLLWIAVAIVVAVFLTRTRPGQALYGLGTNRLTTELSGVRTKVFTTAVYGASGAISAIGGMMLLSYTGTAFLDIGSSYMLPTIIAVVIGGISLAGGLGSYNGTVAGAILLTSLSSILVTLRMGEGGRQIVYGVILLLLLAVYGRQKVK</sequence>
<organism evidence="9 10">
    <name type="scientific">Cohnella ginsengisoli</name>
    <dbReference type="NCBI Taxonomy" id="425004"/>
    <lineage>
        <taxon>Bacteria</taxon>
        <taxon>Bacillati</taxon>
        <taxon>Bacillota</taxon>
        <taxon>Bacilli</taxon>
        <taxon>Bacillales</taxon>
        <taxon>Paenibacillaceae</taxon>
        <taxon>Cohnella</taxon>
    </lineage>
</organism>
<dbReference type="PANTHER" id="PTHR32196">
    <property type="entry name" value="ABC TRANSPORTER PERMEASE PROTEIN YPHD-RELATED-RELATED"/>
    <property type="match status" value="1"/>
</dbReference>
<dbReference type="GO" id="GO:0022857">
    <property type="term" value="F:transmembrane transporter activity"/>
    <property type="evidence" value="ECO:0007669"/>
    <property type="project" value="InterPro"/>
</dbReference>
<evidence type="ECO:0000256" key="1">
    <source>
        <dbReference type="ARBA" id="ARBA00004651"/>
    </source>
</evidence>
<feature type="transmembrane region" description="Helical" evidence="8">
    <location>
        <begin position="288"/>
        <end position="306"/>
    </location>
</feature>
<evidence type="ECO:0000256" key="3">
    <source>
        <dbReference type="ARBA" id="ARBA00022475"/>
    </source>
</evidence>
<feature type="transmembrane region" description="Helical" evidence="8">
    <location>
        <begin position="180"/>
        <end position="199"/>
    </location>
</feature>
<feature type="transmembrane region" description="Helical" evidence="8">
    <location>
        <begin position="231"/>
        <end position="250"/>
    </location>
</feature>
<keyword evidence="7 8" id="KW-0472">Membrane</keyword>
<evidence type="ECO:0000256" key="2">
    <source>
        <dbReference type="ARBA" id="ARBA00022448"/>
    </source>
</evidence>
<keyword evidence="5 8" id="KW-0812">Transmembrane</keyword>
<evidence type="ECO:0000256" key="4">
    <source>
        <dbReference type="ARBA" id="ARBA00022519"/>
    </source>
</evidence>
<gene>
    <name evidence="9" type="ORF">OMP38_13915</name>
</gene>
<feature type="transmembrane region" description="Helical" evidence="8">
    <location>
        <begin position="59"/>
        <end position="79"/>
    </location>
</feature>
<feature type="transmembrane region" description="Helical" evidence="8">
    <location>
        <begin position="29"/>
        <end position="53"/>
    </location>
</feature>
<dbReference type="EMBL" id="JAPDHZ010000003">
    <property type="protein sequence ID" value="MDG0791835.1"/>
    <property type="molecule type" value="Genomic_DNA"/>
</dbReference>
<dbReference type="RefSeq" id="WP_277565681.1">
    <property type="nucleotide sequence ID" value="NZ_JAPDHZ010000003.1"/>
</dbReference>
<evidence type="ECO:0000256" key="8">
    <source>
        <dbReference type="SAM" id="Phobius"/>
    </source>
</evidence>
<name>A0A9X4KLG5_9BACL</name>
<dbReference type="AlphaFoldDB" id="A0A9X4KLG5"/>
<evidence type="ECO:0000313" key="9">
    <source>
        <dbReference type="EMBL" id="MDG0791835.1"/>
    </source>
</evidence>
<evidence type="ECO:0000256" key="5">
    <source>
        <dbReference type="ARBA" id="ARBA00022692"/>
    </source>
</evidence>
<dbReference type="Pfam" id="PF02653">
    <property type="entry name" value="BPD_transp_2"/>
    <property type="match status" value="1"/>
</dbReference>
<keyword evidence="4" id="KW-0997">Cell inner membrane</keyword>